<name>A0A7W4UYD2_LEIAQ</name>
<reference evidence="1 2" key="1">
    <citation type="submission" date="2020-08" db="EMBL/GenBank/DDBJ databases">
        <title>Sequencing the genomes of 1000 actinobacteria strains.</title>
        <authorList>
            <person name="Klenk H.-P."/>
        </authorList>
    </citation>
    <scope>NUCLEOTIDE SEQUENCE [LARGE SCALE GENOMIC DNA]</scope>
    <source>
        <strain evidence="1 2">DSM 20146</strain>
    </source>
</reference>
<dbReference type="Proteomes" id="UP000538196">
    <property type="component" value="Unassembled WGS sequence"/>
</dbReference>
<dbReference type="AlphaFoldDB" id="A0A7W4UYD2"/>
<keyword evidence="2" id="KW-1185">Reference proteome</keyword>
<proteinExistence type="predicted"/>
<accession>A0A7W4UYD2</accession>
<sequence length="110" mass="11664">MRKIIYGGTSIFTGDRIADAILDYGAALAGASQADVIDFPGRDASGELRELRLLLGPASQMVSEDVDIEWPEILSPETVAHLDDLTAGLTALPDFALPTFGDQEEGRGTS</sequence>
<evidence type="ECO:0000313" key="1">
    <source>
        <dbReference type="EMBL" id="MBB2968546.1"/>
    </source>
</evidence>
<dbReference type="RefSeq" id="WP_021764541.1">
    <property type="nucleotide sequence ID" value="NZ_JACHVP010000004.1"/>
</dbReference>
<protein>
    <submittedName>
        <fullName evidence="1">Uncharacterized protein</fullName>
    </submittedName>
</protein>
<dbReference type="EMBL" id="JACHVP010000004">
    <property type="protein sequence ID" value="MBB2968546.1"/>
    <property type="molecule type" value="Genomic_DNA"/>
</dbReference>
<organism evidence="1 2">
    <name type="scientific">Leifsonia aquatica</name>
    <name type="common">Corynebacterium aquaticum</name>
    <dbReference type="NCBI Taxonomy" id="144185"/>
    <lineage>
        <taxon>Bacteria</taxon>
        <taxon>Bacillati</taxon>
        <taxon>Actinomycetota</taxon>
        <taxon>Actinomycetes</taxon>
        <taxon>Micrococcales</taxon>
        <taxon>Microbacteriaceae</taxon>
        <taxon>Leifsonia</taxon>
    </lineage>
</organism>
<gene>
    <name evidence="1" type="ORF">FHX33_003322</name>
</gene>
<comment type="caution">
    <text evidence="1">The sequence shown here is derived from an EMBL/GenBank/DDBJ whole genome shotgun (WGS) entry which is preliminary data.</text>
</comment>
<evidence type="ECO:0000313" key="2">
    <source>
        <dbReference type="Proteomes" id="UP000538196"/>
    </source>
</evidence>